<keyword evidence="5" id="KW-0378">Hydrolase</keyword>
<dbReference type="AlphaFoldDB" id="A0AAD9PIX5"/>
<dbReference type="PANTHER" id="PTHR23077">
    <property type="entry name" value="AAA-FAMILY ATPASE"/>
    <property type="match status" value="1"/>
</dbReference>
<organism evidence="5 6">
    <name type="scientific">Babesia duncani</name>
    <dbReference type="NCBI Taxonomy" id="323732"/>
    <lineage>
        <taxon>Eukaryota</taxon>
        <taxon>Sar</taxon>
        <taxon>Alveolata</taxon>
        <taxon>Apicomplexa</taxon>
        <taxon>Aconoidasida</taxon>
        <taxon>Piroplasmida</taxon>
        <taxon>Babesiidae</taxon>
        <taxon>Babesia</taxon>
    </lineage>
</organism>
<proteinExistence type="predicted"/>
<dbReference type="GO" id="GO:0005737">
    <property type="term" value="C:cytoplasm"/>
    <property type="evidence" value="ECO:0007669"/>
    <property type="project" value="TreeGrafter"/>
</dbReference>
<dbReference type="GO" id="GO:0016887">
    <property type="term" value="F:ATP hydrolysis activity"/>
    <property type="evidence" value="ECO:0007669"/>
    <property type="project" value="InterPro"/>
</dbReference>
<evidence type="ECO:0000256" key="3">
    <source>
        <dbReference type="ARBA" id="ARBA00022840"/>
    </source>
</evidence>
<protein>
    <submittedName>
        <fullName evidence="5">Bifunctional P-loop containing nucleoside triphosphate hydrolase/AAA+ ATPase domain/AAA ATPase</fullName>
    </submittedName>
</protein>
<dbReference type="CDD" id="cd19511">
    <property type="entry name" value="RecA-like_CDC48_r2-like"/>
    <property type="match status" value="1"/>
</dbReference>
<sequence length="792" mass="89758">MRRHEISHETPVFIRSPDTDKSAFVIFRNATQCETDYSYIKQNEALISEEVLYKLGISWNTKVVLDINTDIIPINAISVTLNYLEFYNSKTGSWQRKPKLENDSNSSNNDDKSFKLLDRKSANKDDGFFPSLSWWEQLIQCDDELYIKSILSRSPLDVGSIVKLNKNGILTKFEVSDIAGQKVKKYVDCFYRINESTKITVSVTAAELHNKQEKINSTINLGGMSSQLDILKWHVLYPLIYREKSSKISLYPPGGVLLYGPPGCGKTLLCKWLRENYNLLIDSLKDGEIEIHFKMVQSTDLISTIVGGTEHNIVNLFDDIKDISRTQPCICVIDEIDILCKSRDQGDSFNHRNVTAFLNNMDGINENGNYFKNERNYVIIGTTNDIDTIDLALRRPGRFDLEIEVGVPNNSDRLDILKKLLNDLDHTLTNDDVIYINDFCQAFVGADIKALITNAARDRFNKCRKQYTAGALVDEKPQLTRDNFMEALKYTKPSALKELTIEIPKVKWDDIGGYQNVKSILKECVEYPRLYSGVYQQLHVQIPSGILLYGPPGCCKTLLAKAVATESHMNFISVKGPELLSKWVGESERAIRNLFHKARVNAPCVIFFDEIDSIATSRDTCETGVTSRVLSQILNEMDGINNVKQVVVIAATNRPDLLDSALLRPGRLDRLIYISLPDINARRQIFRIYLGKLPVDKNELDTLSEDMAHVTQGYSGAEIALICNEAAMIALREYIADCKRSKKDVVDALEMLKLTKKVSGDHVKAAIDQIKPRTKPETIEFYQKYNKQHGIK</sequence>
<evidence type="ECO:0000259" key="4">
    <source>
        <dbReference type="SMART" id="SM00382"/>
    </source>
</evidence>
<dbReference type="InterPro" id="IPR050168">
    <property type="entry name" value="AAA_ATPase_domain"/>
</dbReference>
<dbReference type="SUPFAM" id="SSF52540">
    <property type="entry name" value="P-loop containing nucleoside triphosphate hydrolases"/>
    <property type="match status" value="2"/>
</dbReference>
<keyword evidence="3" id="KW-0067">ATP-binding</keyword>
<dbReference type="GO" id="GO:0005524">
    <property type="term" value="F:ATP binding"/>
    <property type="evidence" value="ECO:0007669"/>
    <property type="project" value="UniProtKB-KW"/>
</dbReference>
<dbReference type="InterPro" id="IPR003593">
    <property type="entry name" value="AAA+_ATPase"/>
</dbReference>
<dbReference type="FunFam" id="3.40.50.300:FF:000018">
    <property type="entry name" value="Cell division control 48"/>
    <property type="match status" value="1"/>
</dbReference>
<comment type="caution">
    <text evidence="5">The sequence shown here is derived from an EMBL/GenBank/DDBJ whole genome shotgun (WGS) entry which is preliminary data.</text>
</comment>
<feature type="domain" description="AAA+ ATPase" evidence="4">
    <location>
        <begin position="542"/>
        <end position="678"/>
    </location>
</feature>
<dbReference type="PROSITE" id="PS00674">
    <property type="entry name" value="AAA"/>
    <property type="match status" value="1"/>
</dbReference>
<dbReference type="SMART" id="SM00382">
    <property type="entry name" value="AAA"/>
    <property type="match status" value="2"/>
</dbReference>
<gene>
    <name evidence="5" type="ORF">BdWA1_002960</name>
</gene>
<reference evidence="5" key="1">
    <citation type="journal article" date="2023" name="Nat. Microbiol.">
        <title>Babesia duncani multi-omics identifies virulence factors and drug targets.</title>
        <authorList>
            <person name="Singh P."/>
            <person name="Lonardi S."/>
            <person name="Liang Q."/>
            <person name="Vydyam P."/>
            <person name="Khabirova E."/>
            <person name="Fang T."/>
            <person name="Gihaz S."/>
            <person name="Thekkiniath J."/>
            <person name="Munshi M."/>
            <person name="Abel S."/>
            <person name="Ciampossin L."/>
            <person name="Batugedara G."/>
            <person name="Gupta M."/>
            <person name="Lu X.M."/>
            <person name="Lenz T."/>
            <person name="Chakravarty S."/>
            <person name="Cornillot E."/>
            <person name="Hu Y."/>
            <person name="Ma W."/>
            <person name="Gonzalez L.M."/>
            <person name="Sanchez S."/>
            <person name="Estrada K."/>
            <person name="Sanchez-Flores A."/>
            <person name="Montero E."/>
            <person name="Harb O.S."/>
            <person name="Le Roch K.G."/>
            <person name="Mamoun C.B."/>
        </authorList>
    </citation>
    <scope>NUCLEOTIDE SEQUENCE</scope>
    <source>
        <strain evidence="5">WA1</strain>
    </source>
</reference>
<dbReference type="Pfam" id="PF00004">
    <property type="entry name" value="AAA"/>
    <property type="match status" value="2"/>
</dbReference>
<feature type="domain" description="AAA+ ATPase" evidence="4">
    <location>
        <begin position="252"/>
        <end position="409"/>
    </location>
</feature>
<name>A0AAD9PIX5_9APIC</name>
<dbReference type="InterPro" id="IPR003960">
    <property type="entry name" value="ATPase_AAA_CS"/>
</dbReference>
<dbReference type="Pfam" id="PF17862">
    <property type="entry name" value="AAA_lid_3"/>
    <property type="match status" value="1"/>
</dbReference>
<dbReference type="InterPro" id="IPR041569">
    <property type="entry name" value="AAA_lid_3"/>
</dbReference>
<dbReference type="Gene3D" id="1.10.8.60">
    <property type="match status" value="2"/>
</dbReference>
<dbReference type="RefSeq" id="XP_067802130.1">
    <property type="nucleotide sequence ID" value="XM_067947979.1"/>
</dbReference>
<keyword evidence="6" id="KW-1185">Reference proteome</keyword>
<keyword evidence="1" id="KW-0677">Repeat</keyword>
<dbReference type="EMBL" id="JALLKP010000004">
    <property type="protein sequence ID" value="KAK2195287.1"/>
    <property type="molecule type" value="Genomic_DNA"/>
</dbReference>
<dbReference type="KEGG" id="bdw:94337257"/>
<evidence type="ECO:0000256" key="1">
    <source>
        <dbReference type="ARBA" id="ARBA00022737"/>
    </source>
</evidence>
<dbReference type="Proteomes" id="UP001214638">
    <property type="component" value="Unassembled WGS sequence"/>
</dbReference>
<dbReference type="PANTHER" id="PTHR23077:SF27">
    <property type="entry name" value="ATPASE FAMILY GENE 2 PROTEIN HOMOLOG A"/>
    <property type="match status" value="1"/>
</dbReference>
<dbReference type="Gene3D" id="3.40.50.300">
    <property type="entry name" value="P-loop containing nucleotide triphosphate hydrolases"/>
    <property type="match status" value="2"/>
</dbReference>
<dbReference type="InterPro" id="IPR027417">
    <property type="entry name" value="P-loop_NTPase"/>
</dbReference>
<evidence type="ECO:0000313" key="5">
    <source>
        <dbReference type="EMBL" id="KAK2195287.1"/>
    </source>
</evidence>
<dbReference type="GeneID" id="94337257"/>
<evidence type="ECO:0000256" key="2">
    <source>
        <dbReference type="ARBA" id="ARBA00022741"/>
    </source>
</evidence>
<dbReference type="InterPro" id="IPR003959">
    <property type="entry name" value="ATPase_AAA_core"/>
</dbReference>
<keyword evidence="2" id="KW-0547">Nucleotide-binding</keyword>
<accession>A0AAD9PIX5</accession>
<evidence type="ECO:0000313" key="6">
    <source>
        <dbReference type="Proteomes" id="UP001214638"/>
    </source>
</evidence>